<dbReference type="Proteomes" id="UP001500840">
    <property type="component" value="Unassembled WGS sequence"/>
</dbReference>
<accession>A0ABP8MPK1</accession>
<keyword evidence="2" id="KW-1185">Reference proteome</keyword>
<proteinExistence type="predicted"/>
<gene>
    <name evidence="1" type="ORF">GCM10023156_23130</name>
</gene>
<evidence type="ECO:0000313" key="1">
    <source>
        <dbReference type="EMBL" id="GAA4452959.1"/>
    </source>
</evidence>
<organism evidence="1 2">
    <name type="scientific">Novipirellula rosea</name>
    <dbReference type="NCBI Taxonomy" id="1031540"/>
    <lineage>
        <taxon>Bacteria</taxon>
        <taxon>Pseudomonadati</taxon>
        <taxon>Planctomycetota</taxon>
        <taxon>Planctomycetia</taxon>
        <taxon>Pirellulales</taxon>
        <taxon>Pirellulaceae</taxon>
        <taxon>Novipirellula</taxon>
    </lineage>
</organism>
<dbReference type="EMBL" id="BAABGA010000029">
    <property type="protein sequence ID" value="GAA4452959.1"/>
    <property type="molecule type" value="Genomic_DNA"/>
</dbReference>
<reference evidence="2" key="1">
    <citation type="journal article" date="2019" name="Int. J. Syst. Evol. Microbiol.">
        <title>The Global Catalogue of Microorganisms (GCM) 10K type strain sequencing project: providing services to taxonomists for standard genome sequencing and annotation.</title>
        <authorList>
            <consortium name="The Broad Institute Genomics Platform"/>
            <consortium name="The Broad Institute Genome Sequencing Center for Infectious Disease"/>
            <person name="Wu L."/>
            <person name="Ma J."/>
        </authorList>
    </citation>
    <scope>NUCLEOTIDE SEQUENCE [LARGE SCALE GENOMIC DNA]</scope>
    <source>
        <strain evidence="2">JCM 17759</strain>
    </source>
</reference>
<evidence type="ECO:0000313" key="2">
    <source>
        <dbReference type="Proteomes" id="UP001500840"/>
    </source>
</evidence>
<name>A0ABP8MPK1_9BACT</name>
<sequence length="80" mass="9527">MARGSKRVLELARSKRVLVLVRSKQVLELVRSKQVQQHSKELRAWPSGVRTVHRHSFFQQHNRRTTVERIHRHTVWRAVG</sequence>
<comment type="caution">
    <text evidence="1">The sequence shown here is derived from an EMBL/GenBank/DDBJ whole genome shotgun (WGS) entry which is preliminary data.</text>
</comment>
<protein>
    <submittedName>
        <fullName evidence="1">Uncharacterized protein</fullName>
    </submittedName>
</protein>